<dbReference type="Gene3D" id="2.10.110.10">
    <property type="entry name" value="Cysteine Rich Protein"/>
    <property type="match status" value="2"/>
</dbReference>
<evidence type="ECO:0000256" key="6">
    <source>
        <dbReference type="SAM" id="MobiDB-lite"/>
    </source>
</evidence>
<organism evidence="8 9">
    <name type="scientific">Prorocentrum cordatum</name>
    <dbReference type="NCBI Taxonomy" id="2364126"/>
    <lineage>
        <taxon>Eukaryota</taxon>
        <taxon>Sar</taxon>
        <taxon>Alveolata</taxon>
        <taxon>Dinophyceae</taxon>
        <taxon>Prorocentrales</taxon>
        <taxon>Prorocentraceae</taxon>
        <taxon>Prorocentrum</taxon>
    </lineage>
</organism>
<evidence type="ECO:0000256" key="3">
    <source>
        <dbReference type="ARBA" id="ARBA00022833"/>
    </source>
</evidence>
<dbReference type="PANTHER" id="PTHR24205">
    <property type="entry name" value="FOUR AND A HALF LIM DOMAINS PROTEIN"/>
    <property type="match status" value="1"/>
</dbReference>
<keyword evidence="3 5" id="KW-0862">Zinc</keyword>
<evidence type="ECO:0000259" key="7">
    <source>
        <dbReference type="PROSITE" id="PS50023"/>
    </source>
</evidence>
<dbReference type="PANTHER" id="PTHR24205:SF16">
    <property type="entry name" value="GH01042P-RELATED"/>
    <property type="match status" value="1"/>
</dbReference>
<dbReference type="PROSITE" id="PS50023">
    <property type="entry name" value="LIM_DOMAIN_2"/>
    <property type="match status" value="1"/>
</dbReference>
<comment type="caution">
    <text evidence="8">The sequence shown here is derived from an EMBL/GenBank/DDBJ whole genome shotgun (WGS) entry which is preliminary data.</text>
</comment>
<name>A0ABN9R4G8_9DINO</name>
<feature type="compositionally biased region" description="Low complexity" evidence="6">
    <location>
        <begin position="23"/>
        <end position="41"/>
    </location>
</feature>
<evidence type="ECO:0000256" key="4">
    <source>
        <dbReference type="ARBA" id="ARBA00023038"/>
    </source>
</evidence>
<feature type="compositionally biased region" description="Low complexity" evidence="6">
    <location>
        <begin position="1"/>
        <end position="16"/>
    </location>
</feature>
<keyword evidence="4 5" id="KW-0440">LIM domain</keyword>
<feature type="region of interest" description="Disordered" evidence="6">
    <location>
        <begin position="1"/>
        <end position="43"/>
    </location>
</feature>
<sequence>AGAAARGAGRPAGRAPAARRDSSASSSSSGSSSGEEAPPGRRGAPVPLDCCAGCRKPITGRFVKAGGAEFHEGCFACGSCSRPIDGSYVLAKDGSFLCRGCQPRCPLCMEPLAGSSVIKLDGRKIHSACFRCSDCKSNISGGHFKVAEFVYRCTSCHKAAWQARENRKDAHAASQQRHLKRQNTSKFRLAWRGELVPSSVEALSALGVPPQLRPRGELVCICHDARSNRVACAPSPGGAPESAVNVSYLACALKVLGEYGREPSFSLDPKDPHSISGETQVKVFYPPWLAATVVGEVLFQADYALKEVCLGDRALPGIPNAFGELTDAGEEKATPEDGHVSRTSGVAVRGATRHQFRWTTLPREAARRGVVVVAACGHPWGLQENPGAVCWA</sequence>
<keyword evidence="1 5" id="KW-0479">Metal-binding</keyword>
<evidence type="ECO:0000256" key="1">
    <source>
        <dbReference type="ARBA" id="ARBA00022723"/>
    </source>
</evidence>
<feature type="domain" description="LIM zinc-binding" evidence="7">
    <location>
        <begin position="49"/>
        <end position="108"/>
    </location>
</feature>
<keyword evidence="9" id="KW-1185">Reference proteome</keyword>
<evidence type="ECO:0000256" key="2">
    <source>
        <dbReference type="ARBA" id="ARBA00022737"/>
    </source>
</evidence>
<dbReference type="Proteomes" id="UP001189429">
    <property type="component" value="Unassembled WGS sequence"/>
</dbReference>
<dbReference type="InterPro" id="IPR001781">
    <property type="entry name" value="Znf_LIM"/>
</dbReference>
<gene>
    <name evidence="8" type="ORF">PCOR1329_LOCUS16823</name>
</gene>
<evidence type="ECO:0000313" key="9">
    <source>
        <dbReference type="Proteomes" id="UP001189429"/>
    </source>
</evidence>
<dbReference type="Pfam" id="PF00412">
    <property type="entry name" value="LIM"/>
    <property type="match status" value="2"/>
</dbReference>
<dbReference type="SMART" id="SM00132">
    <property type="entry name" value="LIM"/>
    <property type="match status" value="2"/>
</dbReference>
<reference evidence="8" key="1">
    <citation type="submission" date="2023-10" db="EMBL/GenBank/DDBJ databases">
        <authorList>
            <person name="Chen Y."/>
            <person name="Shah S."/>
            <person name="Dougan E. K."/>
            <person name="Thang M."/>
            <person name="Chan C."/>
        </authorList>
    </citation>
    <scope>NUCLEOTIDE SEQUENCE [LARGE SCALE GENOMIC DNA]</scope>
</reference>
<dbReference type="EMBL" id="CAUYUJ010005176">
    <property type="protein sequence ID" value="CAK0812559.1"/>
    <property type="molecule type" value="Genomic_DNA"/>
</dbReference>
<dbReference type="SUPFAM" id="SSF57716">
    <property type="entry name" value="Glucocorticoid receptor-like (DNA-binding domain)"/>
    <property type="match status" value="1"/>
</dbReference>
<dbReference type="PROSITE" id="PS00478">
    <property type="entry name" value="LIM_DOMAIN_1"/>
    <property type="match status" value="1"/>
</dbReference>
<proteinExistence type="predicted"/>
<keyword evidence="2" id="KW-0677">Repeat</keyword>
<protein>
    <recommendedName>
        <fullName evidence="7">LIM zinc-binding domain-containing protein</fullName>
    </recommendedName>
</protein>
<accession>A0ABN9R4G8</accession>
<evidence type="ECO:0000256" key="5">
    <source>
        <dbReference type="PROSITE-ProRule" id="PRU00125"/>
    </source>
</evidence>
<dbReference type="CDD" id="cd08368">
    <property type="entry name" value="LIM"/>
    <property type="match status" value="2"/>
</dbReference>
<evidence type="ECO:0000313" key="8">
    <source>
        <dbReference type="EMBL" id="CAK0812559.1"/>
    </source>
</evidence>
<feature type="non-terminal residue" evidence="8">
    <location>
        <position position="1"/>
    </location>
</feature>